<sequence>MPKQVLVTAIAVLFFIIAGIMLINLYTTPINPSVLGVKEVTTTDQSITLKGIVLVESATSYKGYKLGYEDNMLYIKFKKGFLVSNLKPKPIADQISIENKYHGLKAIYLQGDSTEDSRMIWPQNSTLRQ</sequence>
<evidence type="ECO:0000256" key="1">
    <source>
        <dbReference type="SAM" id="Phobius"/>
    </source>
</evidence>
<evidence type="ECO:0000313" key="3">
    <source>
        <dbReference type="Proteomes" id="UP000256304"/>
    </source>
</evidence>
<keyword evidence="3" id="KW-1185">Reference proteome</keyword>
<organism evidence="2 3">
    <name type="scientific">Paenibacillus taihuensis</name>
    <dbReference type="NCBI Taxonomy" id="1156355"/>
    <lineage>
        <taxon>Bacteria</taxon>
        <taxon>Bacillati</taxon>
        <taxon>Bacillota</taxon>
        <taxon>Bacilli</taxon>
        <taxon>Bacillales</taxon>
        <taxon>Paenibacillaceae</taxon>
        <taxon>Paenibacillus</taxon>
    </lineage>
</organism>
<gene>
    <name evidence="2" type="ORF">A8990_115111</name>
</gene>
<feature type="transmembrane region" description="Helical" evidence="1">
    <location>
        <begin position="6"/>
        <end position="26"/>
    </location>
</feature>
<accession>A0A3D9S798</accession>
<dbReference type="AlphaFoldDB" id="A0A3D9S798"/>
<dbReference type="OrthoDB" id="2626875at2"/>
<proteinExistence type="predicted"/>
<keyword evidence="1" id="KW-0812">Transmembrane</keyword>
<keyword evidence="1" id="KW-1133">Transmembrane helix</keyword>
<dbReference type="Proteomes" id="UP000256304">
    <property type="component" value="Unassembled WGS sequence"/>
</dbReference>
<reference evidence="2 3" key="1">
    <citation type="submission" date="2018-08" db="EMBL/GenBank/DDBJ databases">
        <title>Genomic Encyclopedia of Type Strains, Phase III (KMG-III): the genomes of soil and plant-associated and newly described type strains.</title>
        <authorList>
            <person name="Whitman W."/>
        </authorList>
    </citation>
    <scope>NUCLEOTIDE SEQUENCE [LARGE SCALE GENOMIC DNA]</scope>
    <source>
        <strain evidence="2 3">CGMCC 1.10966</strain>
    </source>
</reference>
<comment type="caution">
    <text evidence="2">The sequence shown here is derived from an EMBL/GenBank/DDBJ whole genome shotgun (WGS) entry which is preliminary data.</text>
</comment>
<dbReference type="RefSeq" id="WP_116189717.1">
    <property type="nucleotide sequence ID" value="NZ_QTTN01000015.1"/>
</dbReference>
<protein>
    <submittedName>
        <fullName evidence="2">Uncharacterized protein</fullName>
    </submittedName>
</protein>
<keyword evidence="1" id="KW-0472">Membrane</keyword>
<evidence type="ECO:0000313" key="2">
    <source>
        <dbReference type="EMBL" id="REE84432.1"/>
    </source>
</evidence>
<dbReference type="EMBL" id="QTTN01000015">
    <property type="protein sequence ID" value="REE84432.1"/>
    <property type="molecule type" value="Genomic_DNA"/>
</dbReference>
<name>A0A3D9S798_9BACL</name>